<evidence type="ECO:0000256" key="1">
    <source>
        <dbReference type="ARBA" id="ARBA00004163"/>
    </source>
</evidence>
<keyword evidence="5" id="KW-0812">Transmembrane</keyword>
<keyword evidence="8" id="KW-0653">Protein transport</keyword>
<organism evidence="12">
    <name type="scientific">Clastoptera arizonana</name>
    <name type="common">Arizona spittle bug</name>
    <dbReference type="NCBI Taxonomy" id="38151"/>
    <lineage>
        <taxon>Eukaryota</taxon>
        <taxon>Metazoa</taxon>
        <taxon>Ecdysozoa</taxon>
        <taxon>Arthropoda</taxon>
        <taxon>Hexapoda</taxon>
        <taxon>Insecta</taxon>
        <taxon>Pterygota</taxon>
        <taxon>Neoptera</taxon>
        <taxon>Paraneoptera</taxon>
        <taxon>Hemiptera</taxon>
        <taxon>Auchenorrhyncha</taxon>
        <taxon>Cercopoidea</taxon>
        <taxon>Clastopteridae</taxon>
        <taxon>Clastoptera</taxon>
    </lineage>
</organism>
<comment type="similarity">
    <text evidence="2">Belongs to the USE1 family.</text>
</comment>
<keyword evidence="6" id="KW-0256">Endoplasmic reticulum</keyword>
<evidence type="ECO:0000256" key="9">
    <source>
        <dbReference type="ARBA" id="ARBA00022989"/>
    </source>
</evidence>
<proteinExistence type="inferred from homology"/>
<dbReference type="InterPro" id="IPR019150">
    <property type="entry name" value="Vesicle_transport_protein_Use1"/>
</dbReference>
<name>A0A1B6EF38_9HEMI</name>
<sequence length="99" mass="11398">MIVGKSRLEINITRLLSKCESMAKDSSIAPEDQDWRLEKFLITLDSMIKDLQKSPNPPSKDTISKYIRKVEFLKGLLETKKYSKFHRKSGCHPTTHTCS</sequence>
<protein>
    <recommendedName>
        <fullName evidence="3">Vesicle transport protein USE1</fullName>
    </recommendedName>
    <alternativeName>
        <fullName evidence="11">USE1-like protein</fullName>
    </alternativeName>
</protein>
<evidence type="ECO:0000256" key="4">
    <source>
        <dbReference type="ARBA" id="ARBA00022448"/>
    </source>
</evidence>
<evidence type="ECO:0000256" key="11">
    <source>
        <dbReference type="ARBA" id="ARBA00032711"/>
    </source>
</evidence>
<dbReference type="Pfam" id="PF09753">
    <property type="entry name" value="Use1"/>
    <property type="match status" value="1"/>
</dbReference>
<evidence type="ECO:0000256" key="8">
    <source>
        <dbReference type="ARBA" id="ARBA00022927"/>
    </source>
</evidence>
<keyword evidence="7" id="KW-0931">ER-Golgi transport</keyword>
<evidence type="ECO:0000256" key="2">
    <source>
        <dbReference type="ARBA" id="ARBA00007891"/>
    </source>
</evidence>
<evidence type="ECO:0000256" key="7">
    <source>
        <dbReference type="ARBA" id="ARBA00022892"/>
    </source>
</evidence>
<dbReference type="GO" id="GO:0005789">
    <property type="term" value="C:endoplasmic reticulum membrane"/>
    <property type="evidence" value="ECO:0007669"/>
    <property type="project" value="UniProtKB-SubCell"/>
</dbReference>
<gene>
    <name evidence="12" type="ORF">g.30309</name>
</gene>
<keyword evidence="9" id="KW-1133">Transmembrane helix</keyword>
<evidence type="ECO:0000256" key="3">
    <source>
        <dbReference type="ARBA" id="ARBA00015843"/>
    </source>
</evidence>
<dbReference type="EMBL" id="GEDC01000745">
    <property type="protein sequence ID" value="JAS36553.1"/>
    <property type="molecule type" value="Transcribed_RNA"/>
</dbReference>
<keyword evidence="4" id="KW-0813">Transport</keyword>
<evidence type="ECO:0000313" key="12">
    <source>
        <dbReference type="EMBL" id="JAS36553.1"/>
    </source>
</evidence>
<evidence type="ECO:0000256" key="6">
    <source>
        <dbReference type="ARBA" id="ARBA00022824"/>
    </source>
</evidence>
<evidence type="ECO:0000256" key="5">
    <source>
        <dbReference type="ARBA" id="ARBA00022692"/>
    </source>
</evidence>
<dbReference type="GO" id="GO:0016192">
    <property type="term" value="P:vesicle-mediated transport"/>
    <property type="evidence" value="ECO:0007669"/>
    <property type="project" value="UniProtKB-KW"/>
</dbReference>
<reference evidence="12" key="1">
    <citation type="submission" date="2015-12" db="EMBL/GenBank/DDBJ databases">
        <title>De novo transcriptome assembly of four potential Pierce s Disease insect vectors from Arizona vineyards.</title>
        <authorList>
            <person name="Tassone E.E."/>
        </authorList>
    </citation>
    <scope>NUCLEOTIDE SEQUENCE</scope>
</reference>
<evidence type="ECO:0000256" key="10">
    <source>
        <dbReference type="ARBA" id="ARBA00023136"/>
    </source>
</evidence>
<dbReference type="GO" id="GO:0015031">
    <property type="term" value="P:protein transport"/>
    <property type="evidence" value="ECO:0007669"/>
    <property type="project" value="UniProtKB-KW"/>
</dbReference>
<accession>A0A1B6EF38</accession>
<dbReference type="AlphaFoldDB" id="A0A1B6EF38"/>
<comment type="subcellular location">
    <subcellularLocation>
        <location evidence="1">Endoplasmic reticulum membrane</location>
        <topology evidence="1">Single-pass type IV membrane protein</topology>
    </subcellularLocation>
</comment>
<keyword evidence="10" id="KW-0472">Membrane</keyword>